<evidence type="ECO:0000313" key="2">
    <source>
        <dbReference type="Proteomes" id="UP000033121"/>
    </source>
</evidence>
<dbReference type="OrthoDB" id="614457at2"/>
<dbReference type="STRING" id="1220578.FPE01S_02_00040"/>
<dbReference type="InterPro" id="IPR041662">
    <property type="entry name" value="SusD-like_2"/>
</dbReference>
<dbReference type="AlphaFoldDB" id="A0A0E9MZ68"/>
<dbReference type="RefSeq" id="WP_046368872.1">
    <property type="nucleotide sequence ID" value="NZ_BBWV01000002.1"/>
</dbReference>
<evidence type="ECO:0008006" key="3">
    <source>
        <dbReference type="Google" id="ProtNLM"/>
    </source>
</evidence>
<sequence>MKYTISKWLTAGFLVAGLNGCTKDYLDINDDPNNPTESSVELALPTALGYSAYNLGNAYQILGGLWGQYWTQGPTASQYRSLDQYSVTSSDYDRQWESVYSGPLADFRYIVDEGTRTGQVNYVAIGKIMQAYMFQVMTDLQGDIPFSESLNGAANTKPKFDTQEEIYNGLIVLLDDALGMIDEGAASPGDDDYFFHGDMHLWTKFANTLKLKIYLRQAYVRPSVAEAGIRAMYTAGSEFLDIGEDAYVPFNNEVFNQNPLYATYEALTSDNLIASRTIVTYLQATADPRIGVYYARATAAPNTGNFVGIIQGEGPNLPGAQNANSYSKPGPAVGGPGSTGNTGAAAPVFFISAAESYFLQAEAVARGWGDGDAQSLYENGIFASFYFWGLSEDDYNAFIGEPLVKFPVSGEEAQVQQIITQKWVSLSGTENLEGWTEWRRTGYPSFFTISTTSSIGNFFPVRILYADSEVTRNPNTPSQKTVKDKVWWDVNTSGQN</sequence>
<dbReference type="Proteomes" id="UP000033121">
    <property type="component" value="Unassembled WGS sequence"/>
</dbReference>
<protein>
    <recommendedName>
        <fullName evidence="3">SusD/RagB family protein</fullName>
    </recommendedName>
</protein>
<proteinExistence type="predicted"/>
<evidence type="ECO:0000313" key="1">
    <source>
        <dbReference type="EMBL" id="GAO42899.1"/>
    </source>
</evidence>
<dbReference type="Gene3D" id="1.25.40.390">
    <property type="match status" value="1"/>
</dbReference>
<comment type="caution">
    <text evidence="1">The sequence shown here is derived from an EMBL/GenBank/DDBJ whole genome shotgun (WGS) entry which is preliminary data.</text>
</comment>
<organism evidence="1 2">
    <name type="scientific">Flavihumibacter petaseus NBRC 106054</name>
    <dbReference type="NCBI Taxonomy" id="1220578"/>
    <lineage>
        <taxon>Bacteria</taxon>
        <taxon>Pseudomonadati</taxon>
        <taxon>Bacteroidota</taxon>
        <taxon>Chitinophagia</taxon>
        <taxon>Chitinophagales</taxon>
        <taxon>Chitinophagaceae</taxon>
        <taxon>Flavihumibacter</taxon>
    </lineage>
</organism>
<dbReference type="Pfam" id="PF12771">
    <property type="entry name" value="SusD-like_2"/>
    <property type="match status" value="1"/>
</dbReference>
<accession>A0A0E9MZ68</accession>
<dbReference type="EMBL" id="BBWV01000002">
    <property type="protein sequence ID" value="GAO42899.1"/>
    <property type="molecule type" value="Genomic_DNA"/>
</dbReference>
<reference evidence="1 2" key="1">
    <citation type="submission" date="2015-04" db="EMBL/GenBank/DDBJ databases">
        <title>Whole genome shotgun sequence of Flavihumibacter petaseus NBRC 106054.</title>
        <authorList>
            <person name="Miyazawa S."/>
            <person name="Hosoyama A."/>
            <person name="Hashimoto M."/>
            <person name="Noguchi M."/>
            <person name="Tsuchikane K."/>
            <person name="Ohji S."/>
            <person name="Yamazoe A."/>
            <person name="Ichikawa N."/>
            <person name="Kimura A."/>
            <person name="Fujita N."/>
        </authorList>
    </citation>
    <scope>NUCLEOTIDE SEQUENCE [LARGE SCALE GENOMIC DNA]</scope>
    <source>
        <strain evidence="1 2">NBRC 106054</strain>
    </source>
</reference>
<dbReference type="SUPFAM" id="SSF48452">
    <property type="entry name" value="TPR-like"/>
    <property type="match status" value="1"/>
</dbReference>
<dbReference type="InterPro" id="IPR011990">
    <property type="entry name" value="TPR-like_helical_dom_sf"/>
</dbReference>
<keyword evidence="2" id="KW-1185">Reference proteome</keyword>
<name>A0A0E9MZ68_9BACT</name>
<gene>
    <name evidence="1" type="ORF">FPE01S_02_00040</name>
</gene>